<dbReference type="EMBL" id="CM017322">
    <property type="protein sequence ID" value="KAE8008429.1"/>
    <property type="molecule type" value="Genomic_DNA"/>
</dbReference>
<dbReference type="Pfam" id="PF02362">
    <property type="entry name" value="B3"/>
    <property type="match status" value="2"/>
</dbReference>
<dbReference type="PANTHER" id="PTHR31391">
    <property type="entry name" value="B3 DOMAIN-CONTAINING PROTEIN OS11G0197600-RELATED"/>
    <property type="match status" value="1"/>
</dbReference>
<feature type="compositionally biased region" description="Basic and acidic residues" evidence="6">
    <location>
        <begin position="137"/>
        <end position="152"/>
    </location>
</feature>
<dbReference type="InterPro" id="IPR003340">
    <property type="entry name" value="B3_DNA-bd"/>
</dbReference>
<sequence>MMGESHDNRSCFFKLIFKGHNTEHLQIPPKFVKHLPKELPEQAILRGSSGDEWPVKLCKTAEGIYLQDGWKHYFEDHSLGDNEFLLFKYNGESCFDVIILGKDGCERVYGSLIRTNHENASSSGAGRPRKTSLRSHLLHESKPSKDTPERSKVSKMAESFTSDFPYFKSCMAKYNVEKVFILTLPALFAREHLPHCTTTIVLRNSKDQSWKVKYVSTEKSHALSVGWGVFVRDNKLKTGDICIFELLAKKEIRVHVFRRPRIELTSAAGLKNMKIGEGRGIPITMVMGAMVVVMMVFVADGADKNDVFSPCSDAKVQKLDGFTFGLAFSTKESFFFNQTQLSPCDQRLSLSSKNAQLALFRPKVDETSFLTINSSAFNPVQYGGYMVAFAGQKYAARSLPILVADSTNTITSFTLVLEFQEGSLQNLYWKNFGCNACSQDSTCLDNQNCAVATSNCTSNGGSKDCNLSIQLTFSGTDKNLDALNSWYEVENLRQYSLYGLFSNIRDSVNAQII</sequence>
<dbReference type="OrthoDB" id="1666376at2759"/>
<feature type="region of interest" description="Disordered" evidence="6">
    <location>
        <begin position="118"/>
        <end position="153"/>
    </location>
</feature>
<dbReference type="PANTHER" id="PTHR31391:SF106">
    <property type="entry name" value="B3 DOMAIN-CONTAINING PROTEIN OS01G0723500"/>
    <property type="match status" value="1"/>
</dbReference>
<dbReference type="InterPro" id="IPR015300">
    <property type="entry name" value="DNA-bd_pseudobarrel_sf"/>
</dbReference>
<dbReference type="SUPFAM" id="SSF101936">
    <property type="entry name" value="DNA-binding pseudobarrel domain"/>
    <property type="match status" value="2"/>
</dbReference>
<dbReference type="Gene3D" id="2.40.330.10">
    <property type="entry name" value="DNA-binding pseudobarrel domain"/>
    <property type="match status" value="2"/>
</dbReference>
<organism evidence="8 9">
    <name type="scientific">Carpinus fangiana</name>
    <dbReference type="NCBI Taxonomy" id="176857"/>
    <lineage>
        <taxon>Eukaryota</taxon>
        <taxon>Viridiplantae</taxon>
        <taxon>Streptophyta</taxon>
        <taxon>Embryophyta</taxon>
        <taxon>Tracheophyta</taxon>
        <taxon>Spermatophyta</taxon>
        <taxon>Magnoliopsida</taxon>
        <taxon>eudicotyledons</taxon>
        <taxon>Gunneridae</taxon>
        <taxon>Pentapetalae</taxon>
        <taxon>rosids</taxon>
        <taxon>fabids</taxon>
        <taxon>Fagales</taxon>
        <taxon>Betulaceae</taxon>
        <taxon>Carpinus</taxon>
    </lineage>
</organism>
<evidence type="ECO:0000256" key="6">
    <source>
        <dbReference type="SAM" id="MobiDB-lite"/>
    </source>
</evidence>
<evidence type="ECO:0000313" key="9">
    <source>
        <dbReference type="Proteomes" id="UP000327013"/>
    </source>
</evidence>
<evidence type="ECO:0000256" key="2">
    <source>
        <dbReference type="ARBA" id="ARBA00023015"/>
    </source>
</evidence>
<evidence type="ECO:0000313" key="8">
    <source>
        <dbReference type="EMBL" id="KAE8008429.1"/>
    </source>
</evidence>
<keyword evidence="4" id="KW-0804">Transcription</keyword>
<name>A0A5N6QR22_9ROSI</name>
<keyword evidence="2" id="KW-0805">Transcription regulation</keyword>
<evidence type="ECO:0000256" key="3">
    <source>
        <dbReference type="ARBA" id="ARBA00023125"/>
    </source>
</evidence>
<dbReference type="SMART" id="SM01019">
    <property type="entry name" value="B3"/>
    <property type="match status" value="2"/>
</dbReference>
<proteinExistence type="predicted"/>
<dbReference type="PROSITE" id="PS50863">
    <property type="entry name" value="B3"/>
    <property type="match status" value="2"/>
</dbReference>
<keyword evidence="9" id="KW-1185">Reference proteome</keyword>
<dbReference type="GO" id="GO:0005634">
    <property type="term" value="C:nucleus"/>
    <property type="evidence" value="ECO:0007669"/>
    <property type="project" value="UniProtKB-SubCell"/>
</dbReference>
<dbReference type="GO" id="GO:0003677">
    <property type="term" value="F:DNA binding"/>
    <property type="evidence" value="ECO:0007669"/>
    <property type="project" value="UniProtKB-KW"/>
</dbReference>
<keyword evidence="5" id="KW-0539">Nucleus</keyword>
<reference evidence="8 9" key="1">
    <citation type="submission" date="2019-06" db="EMBL/GenBank/DDBJ databases">
        <title>A chromosomal-level reference genome of Carpinus fangiana (Coryloideae, Betulaceae).</title>
        <authorList>
            <person name="Yang X."/>
            <person name="Wang Z."/>
            <person name="Zhang L."/>
            <person name="Hao G."/>
            <person name="Liu J."/>
            <person name="Yang Y."/>
        </authorList>
    </citation>
    <scope>NUCLEOTIDE SEQUENCE [LARGE SCALE GENOMIC DNA]</scope>
    <source>
        <strain evidence="8">Cfa_2016G</strain>
        <tissue evidence="8">Leaf</tissue>
    </source>
</reference>
<dbReference type="Proteomes" id="UP000327013">
    <property type="component" value="Chromosome 2"/>
</dbReference>
<evidence type="ECO:0000256" key="1">
    <source>
        <dbReference type="ARBA" id="ARBA00004123"/>
    </source>
</evidence>
<dbReference type="AlphaFoldDB" id="A0A5N6QR22"/>
<feature type="domain" description="TF-B3" evidence="7">
    <location>
        <begin position="10"/>
        <end position="103"/>
    </location>
</feature>
<feature type="domain" description="TF-B3" evidence="7">
    <location>
        <begin position="167"/>
        <end position="260"/>
    </location>
</feature>
<protein>
    <recommendedName>
        <fullName evidence="7">TF-B3 domain-containing protein</fullName>
    </recommendedName>
</protein>
<dbReference type="InterPro" id="IPR044837">
    <property type="entry name" value="REM16-like"/>
</dbReference>
<evidence type="ECO:0000256" key="4">
    <source>
        <dbReference type="ARBA" id="ARBA00023163"/>
    </source>
</evidence>
<accession>A0A5N6QR22</accession>
<evidence type="ECO:0000256" key="5">
    <source>
        <dbReference type="ARBA" id="ARBA00023242"/>
    </source>
</evidence>
<dbReference type="CDD" id="cd10017">
    <property type="entry name" value="B3_DNA"/>
    <property type="match status" value="2"/>
</dbReference>
<comment type="subcellular location">
    <subcellularLocation>
        <location evidence="1">Nucleus</location>
    </subcellularLocation>
</comment>
<evidence type="ECO:0000259" key="7">
    <source>
        <dbReference type="PROSITE" id="PS50863"/>
    </source>
</evidence>
<keyword evidence="3" id="KW-0238">DNA-binding</keyword>
<gene>
    <name evidence="8" type="ORF">FH972_004943</name>
</gene>